<evidence type="ECO:0000256" key="1">
    <source>
        <dbReference type="SAM" id="Phobius"/>
    </source>
</evidence>
<keyword evidence="1" id="KW-0812">Transmembrane</keyword>
<reference evidence="3" key="1">
    <citation type="submission" date="2017-02" db="EMBL/GenBank/DDBJ databases">
        <authorList>
            <person name="Tafer H."/>
            <person name="Lopandic K."/>
        </authorList>
    </citation>
    <scope>NUCLEOTIDE SEQUENCE [LARGE SCALE GENOMIC DNA]</scope>
    <source>
        <strain evidence="3">CBS 366.77</strain>
    </source>
</reference>
<protein>
    <submittedName>
        <fullName evidence="2">Uncharacterized protein</fullName>
    </submittedName>
</protein>
<dbReference type="PANTHER" id="PTHR37535:SF3">
    <property type="entry name" value="FLUG DOMAIN-CONTAINING PROTEIN"/>
    <property type="match status" value="1"/>
</dbReference>
<dbReference type="OrthoDB" id="4488673at2759"/>
<dbReference type="AlphaFoldDB" id="A0A3A2Z8P6"/>
<keyword evidence="1" id="KW-1133">Transmembrane helix</keyword>
<dbReference type="Proteomes" id="UP000266188">
    <property type="component" value="Unassembled WGS sequence"/>
</dbReference>
<feature type="transmembrane region" description="Helical" evidence="1">
    <location>
        <begin position="188"/>
        <end position="208"/>
    </location>
</feature>
<accession>A0A3A2Z8P6</accession>
<sequence>MGRKTFFQDAENLRKRLERCAANGYVPRAHFEEDVVRKRHDHTDEVKQLHKQYVKLYEAFLVHCDYEKTGYELKRGCPAPDHVVIKDFIRFYVRSVRGSGRLSDTKLPTVRTTLACAERFFGGFEEATGSTIKKDDRDEVYSACLTEEGEIEDVKKEKFDFTRNDYKDLLASMWTRDCPVFIHGLLKVFMLFALQVFLFTGARIGAFIPDDKHKDQRGLRFKHLELVLFRSPNPNEPWKIGFRINQQWLKKHRSPKYTVFGIGIRDNDRPQFASGIMLLIIAIKHGALWGIDTLDDIAEYDLRHGSRTEIPLRWKTESLEAPVFRNVTAQGPQEVPLTKQRFCYFLRWIFIAAGYSNQATIHDVRRQLGTKIEARHGSAPVSQIYSHRSASTYPEHYLAHCSSIDTVGDVLDEPNETYHIEYWQGYRQFREVGFPTTLPAEKEKSILENAELVGLKSRIQDLLGKGDLAAAESVKREYRRKQVRLRVDELSRHQGEWFRERRDQRILNRGNGDVECAENHTCARALVRICPS</sequence>
<name>A0A3A2Z8P6_9EURO</name>
<evidence type="ECO:0000313" key="3">
    <source>
        <dbReference type="Proteomes" id="UP000266188"/>
    </source>
</evidence>
<dbReference type="STRING" id="2070753.A0A3A2Z8P6"/>
<dbReference type="PANTHER" id="PTHR37535">
    <property type="entry name" value="FLUG DOMAIN PROTEIN"/>
    <property type="match status" value="1"/>
</dbReference>
<organism evidence="2 3">
    <name type="scientific">Aspergillus sclerotialis</name>
    <dbReference type="NCBI Taxonomy" id="2070753"/>
    <lineage>
        <taxon>Eukaryota</taxon>
        <taxon>Fungi</taxon>
        <taxon>Dikarya</taxon>
        <taxon>Ascomycota</taxon>
        <taxon>Pezizomycotina</taxon>
        <taxon>Eurotiomycetes</taxon>
        <taxon>Eurotiomycetidae</taxon>
        <taxon>Eurotiales</taxon>
        <taxon>Aspergillaceae</taxon>
        <taxon>Aspergillus</taxon>
        <taxon>Aspergillus subgen. Polypaecilum</taxon>
    </lineage>
</organism>
<dbReference type="Pfam" id="PF11917">
    <property type="entry name" value="DUF3435"/>
    <property type="match status" value="1"/>
</dbReference>
<gene>
    <name evidence="2" type="ORF">PHISCL_10007</name>
</gene>
<proteinExistence type="predicted"/>
<keyword evidence="3" id="KW-1185">Reference proteome</keyword>
<evidence type="ECO:0000313" key="2">
    <source>
        <dbReference type="EMBL" id="RJE17657.1"/>
    </source>
</evidence>
<dbReference type="InterPro" id="IPR021842">
    <property type="entry name" value="DUF3435"/>
</dbReference>
<dbReference type="EMBL" id="MVGC01000786">
    <property type="protein sequence ID" value="RJE17657.1"/>
    <property type="molecule type" value="Genomic_DNA"/>
</dbReference>
<keyword evidence="1" id="KW-0472">Membrane</keyword>
<comment type="caution">
    <text evidence="2">The sequence shown here is derived from an EMBL/GenBank/DDBJ whole genome shotgun (WGS) entry which is preliminary data.</text>
</comment>